<dbReference type="SUPFAM" id="SSF53335">
    <property type="entry name" value="S-adenosyl-L-methionine-dependent methyltransferases"/>
    <property type="match status" value="1"/>
</dbReference>
<dbReference type="GO" id="GO:0051536">
    <property type="term" value="F:iron-sulfur cluster binding"/>
    <property type="evidence" value="ECO:0007669"/>
    <property type="project" value="UniProtKB-KW"/>
</dbReference>
<dbReference type="InterPro" id="IPR029063">
    <property type="entry name" value="SAM-dependent_MTases_sf"/>
</dbReference>
<dbReference type="GO" id="GO:0008168">
    <property type="term" value="F:methyltransferase activity"/>
    <property type="evidence" value="ECO:0007669"/>
    <property type="project" value="InterPro"/>
</dbReference>
<keyword evidence="5" id="KW-0411">Iron-sulfur</keyword>
<evidence type="ECO:0000256" key="6">
    <source>
        <dbReference type="ARBA" id="ARBA00023128"/>
    </source>
</evidence>
<feature type="non-terminal residue" evidence="7">
    <location>
        <position position="1"/>
    </location>
</feature>
<keyword evidence="6" id="KW-0496">Mitochondrion</keyword>
<dbReference type="PANTHER" id="PTHR13184:SF5">
    <property type="entry name" value="METHYLTRANSFERASE-LIKE PROTEIN 17, MITOCHONDRIAL"/>
    <property type="match status" value="1"/>
</dbReference>
<organism evidence="7">
    <name type="scientific">marine sediment metagenome</name>
    <dbReference type="NCBI Taxonomy" id="412755"/>
    <lineage>
        <taxon>unclassified sequences</taxon>
        <taxon>metagenomes</taxon>
        <taxon>ecological metagenomes</taxon>
    </lineage>
</organism>
<dbReference type="AlphaFoldDB" id="X1FKJ3"/>
<name>X1FKJ3_9ZZZZ</name>
<evidence type="ECO:0000256" key="5">
    <source>
        <dbReference type="ARBA" id="ARBA00023014"/>
    </source>
</evidence>
<evidence type="ECO:0008006" key="8">
    <source>
        <dbReference type="Google" id="ProtNLM"/>
    </source>
</evidence>
<evidence type="ECO:0000313" key="7">
    <source>
        <dbReference type="EMBL" id="GAH21308.1"/>
    </source>
</evidence>
<accession>X1FKJ3</accession>
<dbReference type="GO" id="GO:0006412">
    <property type="term" value="P:translation"/>
    <property type="evidence" value="ECO:0007669"/>
    <property type="project" value="InterPro"/>
</dbReference>
<dbReference type="InterPro" id="IPR052571">
    <property type="entry name" value="Mt_RNA_Methyltransferase"/>
</dbReference>
<evidence type="ECO:0000256" key="2">
    <source>
        <dbReference type="ARBA" id="ARBA00022723"/>
    </source>
</evidence>
<comment type="caution">
    <text evidence="7">The sequence shown here is derived from an EMBL/GenBank/DDBJ whole genome shotgun (WGS) entry which is preliminary data.</text>
</comment>
<dbReference type="InterPro" id="IPR015324">
    <property type="entry name" value="Ribosomal_Rsm22-like"/>
</dbReference>
<comment type="subcellular location">
    <subcellularLocation>
        <location evidence="1">Mitochondrion</location>
    </subcellularLocation>
</comment>
<evidence type="ECO:0000256" key="1">
    <source>
        <dbReference type="ARBA" id="ARBA00004173"/>
    </source>
</evidence>
<dbReference type="Gene3D" id="3.40.50.150">
    <property type="entry name" value="Vaccinia Virus protein VP39"/>
    <property type="match status" value="1"/>
</dbReference>
<keyword evidence="4" id="KW-0408">Iron</keyword>
<proteinExistence type="predicted"/>
<dbReference type="PANTHER" id="PTHR13184">
    <property type="entry name" value="37S RIBOSOMAL PROTEIN S22"/>
    <property type="match status" value="1"/>
</dbReference>
<keyword evidence="2" id="KW-0479">Metal-binding</keyword>
<dbReference type="EMBL" id="BARU01003188">
    <property type="protein sequence ID" value="GAH21308.1"/>
    <property type="molecule type" value="Genomic_DNA"/>
</dbReference>
<evidence type="ECO:0000256" key="3">
    <source>
        <dbReference type="ARBA" id="ARBA00022946"/>
    </source>
</evidence>
<sequence>TGIDTSAQMLKKCKNITQWLKNRDACVRIKLRKQDVSHGLLKKKTNKYNIVIFANSLAEMFTGDNIPVKFIERILKSTDDDGVIIIIEPATKYLSRRLMNLRNEIIRKHKAYVLLPCFHKNECPLYEIRKQKEWCHQSISWHPPVYMNIINQGLNREIDYLKFSYLVISKKDHRKKCDECYSVISPLFREKGRKRCFLCVPTGRVELVRLNKLKTQANREFDRISKGDIISFTNVVQTNPHYWQITEDTQIRILVSKSTR</sequence>
<gene>
    <name evidence="7" type="ORF">S03H2_07044</name>
</gene>
<dbReference type="Pfam" id="PF09243">
    <property type="entry name" value="Rsm22"/>
    <property type="match status" value="1"/>
</dbReference>
<keyword evidence="3" id="KW-0809">Transit peptide</keyword>
<evidence type="ECO:0000256" key="4">
    <source>
        <dbReference type="ARBA" id="ARBA00023004"/>
    </source>
</evidence>
<reference evidence="7" key="1">
    <citation type="journal article" date="2014" name="Front. Microbiol.">
        <title>High frequency of phylogenetically diverse reductive dehalogenase-homologous genes in deep subseafloor sedimentary metagenomes.</title>
        <authorList>
            <person name="Kawai M."/>
            <person name="Futagami T."/>
            <person name="Toyoda A."/>
            <person name="Takaki Y."/>
            <person name="Nishi S."/>
            <person name="Hori S."/>
            <person name="Arai W."/>
            <person name="Tsubouchi T."/>
            <person name="Morono Y."/>
            <person name="Uchiyama I."/>
            <person name="Ito T."/>
            <person name="Fujiyama A."/>
            <person name="Inagaki F."/>
            <person name="Takami H."/>
        </authorList>
    </citation>
    <scope>NUCLEOTIDE SEQUENCE</scope>
    <source>
        <strain evidence="7">Expedition CK06-06</strain>
    </source>
</reference>
<dbReference type="GO" id="GO:0003735">
    <property type="term" value="F:structural constituent of ribosome"/>
    <property type="evidence" value="ECO:0007669"/>
    <property type="project" value="TreeGrafter"/>
</dbReference>
<dbReference type="GO" id="GO:0046872">
    <property type="term" value="F:metal ion binding"/>
    <property type="evidence" value="ECO:0007669"/>
    <property type="project" value="UniProtKB-KW"/>
</dbReference>
<protein>
    <recommendedName>
        <fullName evidence="8">Methyltransferase domain-containing protein</fullName>
    </recommendedName>
</protein>
<dbReference type="GO" id="GO:0005763">
    <property type="term" value="C:mitochondrial small ribosomal subunit"/>
    <property type="evidence" value="ECO:0007669"/>
    <property type="project" value="TreeGrafter"/>
</dbReference>